<dbReference type="OrthoDB" id="570524at2"/>
<evidence type="ECO:0000313" key="6">
    <source>
        <dbReference type="EMBL" id="GGE51136.1"/>
    </source>
</evidence>
<evidence type="ECO:0000256" key="4">
    <source>
        <dbReference type="ARBA" id="ARBA00022519"/>
    </source>
</evidence>
<keyword evidence="5" id="KW-0472">Membrane</keyword>
<protein>
    <submittedName>
        <fullName evidence="6">Nitrate transporter</fullName>
    </submittedName>
</protein>
<proteinExistence type="predicted"/>
<sequence>MTVQLTAGFIPLLDVAPLVIAREIGFAEEEGLDLQLQRAPSWSTLRDMLALGQIEVAHMLSPVPVASALGLGGSAAQLDALSVLSVNGNVIGVSRDLAKRMKDAGFGFDFADAFAAGKALIAASGDKPRIGVPFPFSMHAELLYHWLGALGVKAPQDLQVKTVPPPLMAQAMAAGEIDAFCVGEPWGSIAVENGVGELLLPGSAIWSFAPEKVLAVRHEWATKEPDLCRRLMRATWRAGRWLSNIENRMMASEILARPEYVDVEAGILERALSGRLVISPSGDIRRQAEYVRFFAGAATFPWRSQAAFIGSRLAARTGLDRAQAMDAARMVFRADLYRRNLADVGAEMPGASEKLEGAIAHPTAVSSVSGKLILAPDSFFDGSIFDPSAIS</sequence>
<comment type="subcellular location">
    <subcellularLocation>
        <location evidence="1">Endomembrane system</location>
    </subcellularLocation>
</comment>
<keyword evidence="3" id="KW-1003">Cell membrane</keyword>
<dbReference type="Gene3D" id="3.40.190.10">
    <property type="entry name" value="Periplasmic binding protein-like II"/>
    <property type="match status" value="2"/>
</dbReference>
<dbReference type="Pfam" id="PF13379">
    <property type="entry name" value="NMT1_2"/>
    <property type="match status" value="1"/>
</dbReference>
<evidence type="ECO:0000256" key="2">
    <source>
        <dbReference type="ARBA" id="ARBA00022448"/>
    </source>
</evidence>
<keyword evidence="7" id="KW-1185">Reference proteome</keyword>
<dbReference type="PANTHER" id="PTHR30024:SF43">
    <property type="entry name" value="BLL4572 PROTEIN"/>
    <property type="match status" value="1"/>
</dbReference>
<dbReference type="GO" id="GO:0012505">
    <property type="term" value="C:endomembrane system"/>
    <property type="evidence" value="ECO:0007669"/>
    <property type="project" value="UniProtKB-SubCell"/>
</dbReference>
<dbReference type="InterPro" id="IPR044527">
    <property type="entry name" value="NrtA/CpmA_ABC-bd_dom"/>
</dbReference>
<accession>A0A917AHD5</accession>
<evidence type="ECO:0000256" key="5">
    <source>
        <dbReference type="ARBA" id="ARBA00023136"/>
    </source>
</evidence>
<dbReference type="SUPFAM" id="SSF53850">
    <property type="entry name" value="Periplasmic binding protein-like II"/>
    <property type="match status" value="1"/>
</dbReference>
<reference evidence="6" key="1">
    <citation type="journal article" date="2014" name="Int. J. Syst. Evol. Microbiol.">
        <title>Complete genome sequence of Corynebacterium casei LMG S-19264T (=DSM 44701T), isolated from a smear-ripened cheese.</title>
        <authorList>
            <consortium name="US DOE Joint Genome Institute (JGI-PGF)"/>
            <person name="Walter F."/>
            <person name="Albersmeier A."/>
            <person name="Kalinowski J."/>
            <person name="Ruckert C."/>
        </authorList>
    </citation>
    <scope>NUCLEOTIDE SEQUENCE</scope>
    <source>
        <strain evidence="6">CGMCC 1.16012</strain>
    </source>
</reference>
<dbReference type="AlphaFoldDB" id="A0A917AHD5"/>
<comment type="caution">
    <text evidence="6">The sequence shown here is derived from an EMBL/GenBank/DDBJ whole genome shotgun (WGS) entry which is preliminary data.</text>
</comment>
<keyword evidence="4" id="KW-0997">Cell inner membrane</keyword>
<keyword evidence="2" id="KW-0813">Transport</keyword>
<evidence type="ECO:0000313" key="7">
    <source>
        <dbReference type="Proteomes" id="UP000606730"/>
    </source>
</evidence>
<dbReference type="RefSeq" id="WP_095594946.1">
    <property type="nucleotide sequence ID" value="NZ_BMKN01000002.1"/>
</dbReference>
<evidence type="ECO:0000256" key="1">
    <source>
        <dbReference type="ARBA" id="ARBA00004308"/>
    </source>
</evidence>
<evidence type="ECO:0000256" key="3">
    <source>
        <dbReference type="ARBA" id="ARBA00022475"/>
    </source>
</evidence>
<organism evidence="6 7">
    <name type="scientific">Actibacterium pelagium</name>
    <dbReference type="NCBI Taxonomy" id="2029103"/>
    <lineage>
        <taxon>Bacteria</taxon>
        <taxon>Pseudomonadati</taxon>
        <taxon>Pseudomonadota</taxon>
        <taxon>Alphaproteobacteria</taxon>
        <taxon>Rhodobacterales</taxon>
        <taxon>Roseobacteraceae</taxon>
        <taxon>Actibacterium</taxon>
    </lineage>
</organism>
<gene>
    <name evidence="6" type="ORF">GCM10011517_18660</name>
</gene>
<reference evidence="6" key="2">
    <citation type="submission" date="2020-09" db="EMBL/GenBank/DDBJ databases">
        <authorList>
            <person name="Sun Q."/>
            <person name="Zhou Y."/>
        </authorList>
    </citation>
    <scope>NUCLEOTIDE SEQUENCE</scope>
    <source>
        <strain evidence="6">CGMCC 1.16012</strain>
    </source>
</reference>
<dbReference type="CDD" id="cd13553">
    <property type="entry name" value="PBP2_NrtA_CpmA_like"/>
    <property type="match status" value="1"/>
</dbReference>
<dbReference type="Proteomes" id="UP000606730">
    <property type="component" value="Unassembled WGS sequence"/>
</dbReference>
<dbReference type="EMBL" id="BMKN01000002">
    <property type="protein sequence ID" value="GGE51136.1"/>
    <property type="molecule type" value="Genomic_DNA"/>
</dbReference>
<dbReference type="PANTHER" id="PTHR30024">
    <property type="entry name" value="ALIPHATIC SULFONATES-BINDING PROTEIN-RELATED"/>
    <property type="match status" value="1"/>
</dbReference>
<name>A0A917AHD5_9RHOB</name>